<evidence type="ECO:0000259" key="2">
    <source>
        <dbReference type="Pfam" id="PF00857"/>
    </source>
</evidence>
<feature type="domain" description="Isochorismatase-like" evidence="2">
    <location>
        <begin position="10"/>
        <end position="161"/>
    </location>
</feature>
<dbReference type="Gene3D" id="3.40.50.850">
    <property type="entry name" value="Isochorismatase-like"/>
    <property type="match status" value="1"/>
</dbReference>
<dbReference type="Proteomes" id="UP000292781">
    <property type="component" value="Unassembled WGS sequence"/>
</dbReference>
<sequence>MTTDLGAMPVLVVIDMQRAIDLPGRPARGNPDLDANALRVIAAFRAAGRPIIHVRHDSVDAESWFRPDHPGNAFRPGFAPGPGEGLVVKSVNAAFIGTDLDLRLRRLGATTVVCCGWASDMCVSTTIRVGANMGWDMVCVADACDCSDLPDPFGDGIIPAKEVHRVHMATLAADFCRLVTAEEVETCLRSWKTPSIVS</sequence>
<protein>
    <submittedName>
        <fullName evidence="3">Cysteine hydrolase</fullName>
    </submittedName>
</protein>
<gene>
    <name evidence="3" type="ORF">EYW49_08015</name>
</gene>
<reference evidence="3 4" key="1">
    <citation type="submission" date="2019-02" db="EMBL/GenBank/DDBJ databases">
        <title>Siculibacillus lacustris gen. nov., sp. nov., a new rosette-forming bacterium isolated from a freshwater crater lake (Lake St. Ana, Romania).</title>
        <authorList>
            <person name="Felfoldi T."/>
            <person name="Marton Z."/>
            <person name="Szabo A."/>
            <person name="Mentes A."/>
            <person name="Boka K."/>
            <person name="Marialigeti K."/>
            <person name="Mathe I."/>
            <person name="Koncz M."/>
            <person name="Schumann P."/>
            <person name="Toth E."/>
        </authorList>
    </citation>
    <scope>NUCLEOTIDE SEQUENCE [LARGE SCALE GENOMIC DNA]</scope>
    <source>
        <strain evidence="3 4">SA-279</strain>
    </source>
</reference>
<dbReference type="EMBL" id="SJFN01000010">
    <property type="protein sequence ID" value="TBW38636.1"/>
    <property type="molecule type" value="Genomic_DNA"/>
</dbReference>
<dbReference type="PANTHER" id="PTHR43540">
    <property type="entry name" value="PEROXYUREIDOACRYLATE/UREIDOACRYLATE AMIDOHYDROLASE-RELATED"/>
    <property type="match status" value="1"/>
</dbReference>
<dbReference type="CDD" id="cd01014">
    <property type="entry name" value="nicotinamidase_related"/>
    <property type="match status" value="1"/>
</dbReference>
<keyword evidence="1 3" id="KW-0378">Hydrolase</keyword>
<dbReference type="AlphaFoldDB" id="A0A4Q9VSK0"/>
<dbReference type="SUPFAM" id="SSF52499">
    <property type="entry name" value="Isochorismatase-like hydrolases"/>
    <property type="match status" value="1"/>
</dbReference>
<dbReference type="InterPro" id="IPR000868">
    <property type="entry name" value="Isochorismatase-like_dom"/>
</dbReference>
<dbReference type="RefSeq" id="WP_131308011.1">
    <property type="nucleotide sequence ID" value="NZ_SJFN01000010.1"/>
</dbReference>
<evidence type="ECO:0000313" key="4">
    <source>
        <dbReference type="Proteomes" id="UP000292781"/>
    </source>
</evidence>
<name>A0A4Q9VSK0_9HYPH</name>
<accession>A0A4Q9VSK0</accession>
<keyword evidence="4" id="KW-1185">Reference proteome</keyword>
<organism evidence="3 4">
    <name type="scientific">Siculibacillus lacustris</name>
    <dbReference type="NCBI Taxonomy" id="1549641"/>
    <lineage>
        <taxon>Bacteria</taxon>
        <taxon>Pseudomonadati</taxon>
        <taxon>Pseudomonadota</taxon>
        <taxon>Alphaproteobacteria</taxon>
        <taxon>Hyphomicrobiales</taxon>
        <taxon>Ancalomicrobiaceae</taxon>
        <taxon>Siculibacillus</taxon>
    </lineage>
</organism>
<proteinExistence type="predicted"/>
<dbReference type="OrthoDB" id="9807387at2"/>
<evidence type="ECO:0000256" key="1">
    <source>
        <dbReference type="ARBA" id="ARBA00022801"/>
    </source>
</evidence>
<evidence type="ECO:0000313" key="3">
    <source>
        <dbReference type="EMBL" id="TBW38636.1"/>
    </source>
</evidence>
<dbReference type="InterPro" id="IPR050272">
    <property type="entry name" value="Isochorismatase-like_hydrls"/>
</dbReference>
<comment type="caution">
    <text evidence="3">The sequence shown here is derived from an EMBL/GenBank/DDBJ whole genome shotgun (WGS) entry which is preliminary data.</text>
</comment>
<dbReference type="GO" id="GO:0016787">
    <property type="term" value="F:hydrolase activity"/>
    <property type="evidence" value="ECO:0007669"/>
    <property type="project" value="UniProtKB-KW"/>
</dbReference>
<dbReference type="Pfam" id="PF00857">
    <property type="entry name" value="Isochorismatase"/>
    <property type="match status" value="1"/>
</dbReference>
<dbReference type="InterPro" id="IPR036380">
    <property type="entry name" value="Isochorismatase-like_sf"/>
</dbReference>
<dbReference type="PANTHER" id="PTHR43540:SF1">
    <property type="entry name" value="ISOCHORISMATASE HYDROLASE"/>
    <property type="match status" value="1"/>
</dbReference>